<reference evidence="1" key="1">
    <citation type="journal article" date="2015" name="Nature">
        <title>Complex archaea that bridge the gap between prokaryotes and eukaryotes.</title>
        <authorList>
            <person name="Spang A."/>
            <person name="Saw J.H."/>
            <person name="Jorgensen S.L."/>
            <person name="Zaremba-Niedzwiedzka K."/>
            <person name="Martijn J."/>
            <person name="Lind A.E."/>
            <person name="van Eijk R."/>
            <person name="Schleper C."/>
            <person name="Guy L."/>
            <person name="Ettema T.J."/>
        </authorList>
    </citation>
    <scope>NUCLEOTIDE SEQUENCE</scope>
</reference>
<gene>
    <name evidence="1" type="ORF">LCGC14_0140710</name>
</gene>
<organism evidence="1">
    <name type="scientific">marine sediment metagenome</name>
    <dbReference type="NCBI Taxonomy" id="412755"/>
    <lineage>
        <taxon>unclassified sequences</taxon>
        <taxon>metagenomes</taxon>
        <taxon>ecological metagenomes</taxon>
    </lineage>
</organism>
<comment type="caution">
    <text evidence="1">The sequence shown here is derived from an EMBL/GenBank/DDBJ whole genome shotgun (WGS) entry which is preliminary data.</text>
</comment>
<evidence type="ECO:0008006" key="2">
    <source>
        <dbReference type="Google" id="ProtNLM"/>
    </source>
</evidence>
<dbReference type="EMBL" id="LAZR01000049">
    <property type="protein sequence ID" value="KKN98830.1"/>
    <property type="molecule type" value="Genomic_DNA"/>
</dbReference>
<protein>
    <recommendedName>
        <fullName evidence="2">DUF4177 domain-containing protein</fullName>
    </recommendedName>
</protein>
<dbReference type="AlphaFoldDB" id="A0A0F9V0T8"/>
<proteinExistence type="predicted"/>
<accession>A0A0F9V0T8</accession>
<sequence length="78" mass="8899">MGIPIPGASHFFRNADMDTKVDYKTVEVPRFIAWDDFKVLSVLRSESHDGWRLVGVQKSILGRQMYIFSKSLGQKVVV</sequence>
<evidence type="ECO:0000313" key="1">
    <source>
        <dbReference type="EMBL" id="KKN98830.1"/>
    </source>
</evidence>
<name>A0A0F9V0T8_9ZZZZ</name>